<dbReference type="Gene3D" id="3.30.530.20">
    <property type="match status" value="1"/>
</dbReference>
<dbReference type="InterPro" id="IPR019587">
    <property type="entry name" value="Polyketide_cyclase/dehydratase"/>
</dbReference>
<dbReference type="PhylomeDB" id="A0A022RLD0"/>
<dbReference type="STRING" id="4155.A0A022RLD0"/>
<dbReference type="OrthoDB" id="1929286at2759"/>
<accession>A0A022RLD0</accession>
<keyword evidence="2" id="KW-1185">Reference proteome</keyword>
<evidence type="ECO:0000313" key="1">
    <source>
        <dbReference type="EMBL" id="EYU41252.1"/>
    </source>
</evidence>
<dbReference type="KEGG" id="egt:105953595"/>
<dbReference type="InterPro" id="IPR023393">
    <property type="entry name" value="START-like_dom_sf"/>
</dbReference>
<dbReference type="OMA" id="CEDSIID"/>
<dbReference type="Pfam" id="PF10604">
    <property type="entry name" value="Polyketide_cyc2"/>
    <property type="match status" value="1"/>
</dbReference>
<dbReference type="InterPro" id="IPR053249">
    <property type="entry name" value="LFS"/>
</dbReference>
<evidence type="ECO:0008006" key="3">
    <source>
        <dbReference type="Google" id="ProtNLM"/>
    </source>
</evidence>
<gene>
    <name evidence="1" type="ORF">MIMGU_mgv1a019795mg</name>
</gene>
<dbReference type="eggNOG" id="ENOG502RXI5">
    <property type="taxonomic scope" value="Eukaryota"/>
</dbReference>
<sequence length="174" mass="19691">MSSPLQKNEAVNQKWHGSVGGIVDAPIDEVWKIVSQSSRLHEWMPMVENCTDLSGKEGVPGYTRLVSGFMFPQKDEDRSWVKERLVLMDPLSYIYVYRMEASNVGLDGSLNSFKLIHYGDDSTLVEWTFEIDPVEGLSEEGIVDYLGYIYKSCINRIEGAIEAKKSCVAFLKKL</sequence>
<dbReference type="SUPFAM" id="SSF55961">
    <property type="entry name" value="Bet v1-like"/>
    <property type="match status" value="1"/>
</dbReference>
<dbReference type="PANTHER" id="PTHR33789:SF5">
    <property type="entry name" value="BET V I_MAJOR LATEX PROTEIN DOMAIN-CONTAINING PROTEIN"/>
    <property type="match status" value="1"/>
</dbReference>
<dbReference type="GO" id="GO:0004864">
    <property type="term" value="F:protein phosphatase inhibitor activity"/>
    <property type="evidence" value="ECO:0007669"/>
    <property type="project" value="UniProtKB-ARBA"/>
</dbReference>
<dbReference type="PANTHER" id="PTHR33789">
    <property type="entry name" value="LACHRYMATORY-FACTOR SYNTHASE"/>
    <property type="match status" value="1"/>
</dbReference>
<organism evidence="1 2">
    <name type="scientific">Erythranthe guttata</name>
    <name type="common">Yellow monkey flower</name>
    <name type="synonym">Mimulus guttatus</name>
    <dbReference type="NCBI Taxonomy" id="4155"/>
    <lineage>
        <taxon>Eukaryota</taxon>
        <taxon>Viridiplantae</taxon>
        <taxon>Streptophyta</taxon>
        <taxon>Embryophyta</taxon>
        <taxon>Tracheophyta</taxon>
        <taxon>Spermatophyta</taxon>
        <taxon>Magnoliopsida</taxon>
        <taxon>eudicotyledons</taxon>
        <taxon>Gunneridae</taxon>
        <taxon>Pentapetalae</taxon>
        <taxon>asterids</taxon>
        <taxon>lamiids</taxon>
        <taxon>Lamiales</taxon>
        <taxon>Phrymaceae</taxon>
        <taxon>Erythranthe</taxon>
    </lineage>
</organism>
<evidence type="ECO:0000313" key="2">
    <source>
        <dbReference type="Proteomes" id="UP000030748"/>
    </source>
</evidence>
<dbReference type="AlphaFoldDB" id="A0A022RLD0"/>
<proteinExistence type="predicted"/>
<protein>
    <recommendedName>
        <fullName evidence="3">Bet v I/Major latex protein domain-containing protein</fullName>
    </recommendedName>
</protein>
<dbReference type="EMBL" id="KI630348">
    <property type="protein sequence ID" value="EYU41252.1"/>
    <property type="molecule type" value="Genomic_DNA"/>
</dbReference>
<reference evidence="1 2" key="1">
    <citation type="journal article" date="2013" name="Proc. Natl. Acad. Sci. U.S.A.">
        <title>Fine-scale variation in meiotic recombination in Mimulus inferred from population shotgun sequencing.</title>
        <authorList>
            <person name="Hellsten U."/>
            <person name="Wright K.M."/>
            <person name="Jenkins J."/>
            <person name="Shu S."/>
            <person name="Yuan Y."/>
            <person name="Wessler S.R."/>
            <person name="Schmutz J."/>
            <person name="Willis J.H."/>
            <person name="Rokhsar D.S."/>
        </authorList>
    </citation>
    <scope>NUCLEOTIDE SEQUENCE [LARGE SCALE GENOMIC DNA]</scope>
    <source>
        <strain evidence="2">cv. DUN x IM62</strain>
    </source>
</reference>
<name>A0A022RLD0_ERYGU</name>
<dbReference type="CDD" id="cd07821">
    <property type="entry name" value="PYR_PYL_RCAR_like"/>
    <property type="match status" value="1"/>
</dbReference>
<dbReference type="Proteomes" id="UP000030748">
    <property type="component" value="Unassembled WGS sequence"/>
</dbReference>